<dbReference type="SUPFAM" id="SSF51621">
    <property type="entry name" value="Phosphoenolpyruvate/pyruvate domain"/>
    <property type="match status" value="1"/>
</dbReference>
<dbReference type="InterPro" id="IPR011206">
    <property type="entry name" value="Citrate_lyase_beta/mcl1/mcl2"/>
</dbReference>
<dbReference type="STRING" id="1121419.SAMN05443529_1258"/>
<feature type="domain" description="HpcH/HpaI aldolase/citrate lyase" evidence="6">
    <location>
        <begin position="6"/>
        <end position="224"/>
    </location>
</feature>
<dbReference type="InterPro" id="IPR040442">
    <property type="entry name" value="Pyrv_kinase-like_dom_sf"/>
</dbReference>
<dbReference type="PANTHER" id="PTHR32308:SF0">
    <property type="entry name" value="HPCH_HPAI ALDOLASE_CITRATE LYASE DOMAIN-CONTAINING PROTEIN"/>
    <property type="match status" value="1"/>
</dbReference>
<evidence type="ECO:0000256" key="4">
    <source>
        <dbReference type="PIRSR" id="PIRSR015582-1"/>
    </source>
</evidence>
<evidence type="ECO:0000259" key="6">
    <source>
        <dbReference type="Pfam" id="PF03328"/>
    </source>
</evidence>
<keyword evidence="8" id="KW-1185">Reference proteome</keyword>
<dbReference type="Gene3D" id="3.20.20.60">
    <property type="entry name" value="Phosphoenolpyruvate-binding domains"/>
    <property type="match status" value="1"/>
</dbReference>
<dbReference type="GO" id="GO:0006107">
    <property type="term" value="P:oxaloacetate metabolic process"/>
    <property type="evidence" value="ECO:0007669"/>
    <property type="project" value="TreeGrafter"/>
</dbReference>
<proteinExistence type="predicted"/>
<keyword evidence="2 5" id="KW-0479">Metal-binding</keyword>
<evidence type="ECO:0000256" key="1">
    <source>
        <dbReference type="ARBA" id="ARBA00001946"/>
    </source>
</evidence>
<sequence>METLRRSMLFMPGNSPRMLQDAAILGADSIILDLEDAVSLTEKDSARILVREAIKTIDYSAVEVIVRVNPLDTEFGAPDIDVIARVQPHTLLIPKANEDEIRLVDKILTKIEAEEGFPSGGIKIIALIETALGLENVFNVIKASPRTVGVLLGGEDLTADLGIERTKEGEEIFYARNKVATVCRALKVDAIDTPFTDTNDHEGLNKDTARGKGLGLTGKAAINPRQIETIHSVFAPTQNELKRALRILEAMEEAEKEGQGVFSLDGKMIDAPVINRAKRIVDQGVRLGLISGEGGAK</sequence>
<dbReference type="GO" id="GO:0016829">
    <property type="term" value="F:lyase activity"/>
    <property type="evidence" value="ECO:0007669"/>
    <property type="project" value="UniProtKB-KW"/>
</dbReference>
<feature type="binding site" evidence="5">
    <location>
        <position position="129"/>
    </location>
    <ligand>
        <name>Mg(2+)</name>
        <dbReference type="ChEBI" id="CHEBI:18420"/>
    </ligand>
</feature>
<comment type="cofactor">
    <cofactor evidence="1">
        <name>Mg(2+)</name>
        <dbReference type="ChEBI" id="CHEBI:18420"/>
    </cofactor>
</comment>
<dbReference type="Pfam" id="PF03328">
    <property type="entry name" value="HpcH_HpaI"/>
    <property type="match status" value="1"/>
</dbReference>
<protein>
    <submittedName>
        <fullName evidence="7">Citrate lyase subunit beta / citryl-CoA lyase</fullName>
    </submittedName>
</protein>
<dbReference type="EMBL" id="FNCP01000025">
    <property type="protein sequence ID" value="SDI04516.1"/>
    <property type="molecule type" value="Genomic_DNA"/>
</dbReference>
<keyword evidence="7" id="KW-0456">Lyase</keyword>
<dbReference type="RefSeq" id="WP_092335028.1">
    <property type="nucleotide sequence ID" value="NZ_FNCP01000025.1"/>
</dbReference>
<dbReference type="AlphaFoldDB" id="A0A1G8HCY5"/>
<dbReference type="PIRSF" id="PIRSF015582">
    <property type="entry name" value="Cit_lyase_B"/>
    <property type="match status" value="1"/>
</dbReference>
<feature type="binding site" evidence="4">
    <location>
        <position position="129"/>
    </location>
    <ligand>
        <name>substrate</name>
    </ligand>
</feature>
<evidence type="ECO:0000256" key="2">
    <source>
        <dbReference type="ARBA" id="ARBA00022723"/>
    </source>
</evidence>
<dbReference type="PANTHER" id="PTHR32308">
    <property type="entry name" value="LYASE BETA SUBUNIT, PUTATIVE (AFU_ORTHOLOGUE AFUA_4G13030)-RELATED"/>
    <property type="match status" value="1"/>
</dbReference>
<name>A0A1G8HCY5_9FIRM</name>
<evidence type="ECO:0000256" key="3">
    <source>
        <dbReference type="ARBA" id="ARBA00022842"/>
    </source>
</evidence>
<reference evidence="8" key="1">
    <citation type="submission" date="2016-10" db="EMBL/GenBank/DDBJ databases">
        <authorList>
            <person name="Varghese N."/>
            <person name="Submissions S."/>
        </authorList>
    </citation>
    <scope>NUCLEOTIDE SEQUENCE [LARGE SCALE GENOMIC DNA]</scope>
    <source>
        <strain evidence="8">DSM 8344</strain>
    </source>
</reference>
<dbReference type="GO" id="GO:0000287">
    <property type="term" value="F:magnesium ion binding"/>
    <property type="evidence" value="ECO:0007669"/>
    <property type="project" value="TreeGrafter"/>
</dbReference>
<feature type="binding site" evidence="4">
    <location>
        <position position="67"/>
    </location>
    <ligand>
        <name>substrate</name>
    </ligand>
</feature>
<accession>A0A1G8HCY5</accession>
<evidence type="ECO:0000313" key="7">
    <source>
        <dbReference type="EMBL" id="SDI04516.1"/>
    </source>
</evidence>
<dbReference type="Proteomes" id="UP000198656">
    <property type="component" value="Unassembled WGS sequence"/>
</dbReference>
<keyword evidence="3 5" id="KW-0460">Magnesium</keyword>
<evidence type="ECO:0000256" key="5">
    <source>
        <dbReference type="PIRSR" id="PIRSR015582-2"/>
    </source>
</evidence>
<evidence type="ECO:0000313" key="8">
    <source>
        <dbReference type="Proteomes" id="UP000198656"/>
    </source>
</evidence>
<organism evidence="7 8">
    <name type="scientific">Desulfosporosinus hippei DSM 8344</name>
    <dbReference type="NCBI Taxonomy" id="1121419"/>
    <lineage>
        <taxon>Bacteria</taxon>
        <taxon>Bacillati</taxon>
        <taxon>Bacillota</taxon>
        <taxon>Clostridia</taxon>
        <taxon>Eubacteriales</taxon>
        <taxon>Desulfitobacteriaceae</taxon>
        <taxon>Desulfosporosinus</taxon>
    </lineage>
</organism>
<dbReference type="OrthoDB" id="9786940at2"/>
<gene>
    <name evidence="7" type="ORF">SAMN05443529_1258</name>
</gene>
<dbReference type="InterPro" id="IPR005000">
    <property type="entry name" value="Aldolase/citrate-lyase_domain"/>
</dbReference>
<dbReference type="InterPro" id="IPR015813">
    <property type="entry name" value="Pyrv/PenolPyrv_kinase-like_dom"/>
</dbReference>
<feature type="binding site" evidence="5">
    <location>
        <position position="156"/>
    </location>
    <ligand>
        <name>Mg(2+)</name>
        <dbReference type="ChEBI" id="CHEBI:18420"/>
    </ligand>
</feature>